<dbReference type="AlphaFoldDB" id="A0A2X2YIP3"/>
<evidence type="ECO:0000313" key="9">
    <source>
        <dbReference type="EMBL" id="SQB63447.1"/>
    </source>
</evidence>
<evidence type="ECO:0000313" key="8">
    <source>
        <dbReference type="EMBL" id="NMW86455.1"/>
    </source>
</evidence>
<keyword evidence="9" id="KW-0670">Pyruvate</keyword>
<evidence type="ECO:0000256" key="6">
    <source>
        <dbReference type="PIRSR" id="PIRSR004869-50"/>
    </source>
</evidence>
<dbReference type="GO" id="GO:0051539">
    <property type="term" value="F:4 iron, 4 sulfur cluster binding"/>
    <property type="evidence" value="ECO:0007669"/>
    <property type="project" value="UniProtKB-KW"/>
</dbReference>
<keyword evidence="2 6" id="KW-0949">S-adenosyl-L-methionine</keyword>
<dbReference type="PANTHER" id="PTHR30352:SF5">
    <property type="entry name" value="PYRUVATE FORMATE-LYASE 1-ACTIVATING ENZYME"/>
    <property type="match status" value="1"/>
</dbReference>
<evidence type="ECO:0000313" key="11">
    <source>
        <dbReference type="Proteomes" id="UP000553981"/>
    </source>
</evidence>
<dbReference type="PIRSF" id="PIRSF004869">
    <property type="entry name" value="PflX_prd"/>
    <property type="match status" value="1"/>
</dbReference>
<reference evidence="8 11" key="2">
    <citation type="submission" date="2020-04" db="EMBL/GenBank/DDBJ databases">
        <title>Antimicrobial susceptibility and clonality of vaginal-derived multi-drug resistant Mobiluncus isolates in China.</title>
        <authorList>
            <person name="Zhang X."/>
        </authorList>
    </citation>
    <scope>NUCLEOTIDE SEQUENCE [LARGE SCALE GENOMIC DNA]</scope>
    <source>
        <strain evidence="8 11">19</strain>
    </source>
</reference>
<feature type="domain" description="Radical SAM core" evidence="7">
    <location>
        <begin position="80"/>
        <end position="309"/>
    </location>
</feature>
<dbReference type="RefSeq" id="WP_004008472.1">
    <property type="nucleotide sequence ID" value="NZ_CP068112.1"/>
</dbReference>
<dbReference type="CDD" id="cd01335">
    <property type="entry name" value="Radical_SAM"/>
    <property type="match status" value="1"/>
</dbReference>
<keyword evidence="4 6" id="KW-0408">Iron</keyword>
<dbReference type="NCBIfam" id="TIGR04337">
    <property type="entry name" value="AmmeMemoSam_rS"/>
    <property type="match status" value="1"/>
</dbReference>
<dbReference type="InterPro" id="IPR016431">
    <property type="entry name" value="Pyrv-formate_lyase-activ_prd"/>
</dbReference>
<dbReference type="EMBL" id="JABCUI010000001">
    <property type="protein sequence ID" value="NMW86455.1"/>
    <property type="molecule type" value="Genomic_DNA"/>
</dbReference>
<dbReference type="InterPro" id="IPR027596">
    <property type="entry name" value="AmmeMemoSam_rS"/>
</dbReference>
<evidence type="ECO:0000256" key="4">
    <source>
        <dbReference type="ARBA" id="ARBA00023004"/>
    </source>
</evidence>
<dbReference type="PROSITE" id="PS51918">
    <property type="entry name" value="RADICAL_SAM"/>
    <property type="match status" value="1"/>
</dbReference>
<evidence type="ECO:0000256" key="5">
    <source>
        <dbReference type="ARBA" id="ARBA00023014"/>
    </source>
</evidence>
<dbReference type="Gene3D" id="3.20.20.70">
    <property type="entry name" value="Aldolase class I"/>
    <property type="match status" value="1"/>
</dbReference>
<keyword evidence="9" id="KW-0456">Lyase</keyword>
<keyword evidence="1" id="KW-0004">4Fe-4S</keyword>
<keyword evidence="3 6" id="KW-0479">Metal-binding</keyword>
<dbReference type="InterPro" id="IPR058240">
    <property type="entry name" value="rSAM_sf"/>
</dbReference>
<keyword evidence="5 6" id="KW-0411">Iron-sulfur</keyword>
<accession>A0A2X2YIP3</accession>
<evidence type="ECO:0000259" key="7">
    <source>
        <dbReference type="PROSITE" id="PS51918"/>
    </source>
</evidence>
<feature type="binding site" evidence="6">
    <location>
        <position position="102"/>
    </location>
    <ligand>
        <name>[4Fe-4S] cluster</name>
        <dbReference type="ChEBI" id="CHEBI:49883"/>
        <note>4Fe-4S-S-AdoMet</note>
    </ligand>
</feature>
<dbReference type="InterPro" id="IPR013785">
    <property type="entry name" value="Aldolase_TIM"/>
</dbReference>
<dbReference type="EMBL" id="UASJ01000001">
    <property type="protein sequence ID" value="SQB63447.1"/>
    <property type="molecule type" value="Genomic_DNA"/>
</dbReference>
<dbReference type="InterPro" id="IPR034457">
    <property type="entry name" value="Organic_radical-activating"/>
</dbReference>
<feature type="binding site" evidence="6">
    <location>
        <position position="95"/>
    </location>
    <ligand>
        <name>[4Fe-4S] cluster</name>
        <dbReference type="ChEBI" id="CHEBI:49883"/>
        <note>4Fe-4S-S-AdoMet</note>
    </ligand>
</feature>
<evidence type="ECO:0000256" key="2">
    <source>
        <dbReference type="ARBA" id="ARBA00022691"/>
    </source>
</evidence>
<dbReference type="Proteomes" id="UP000250245">
    <property type="component" value="Unassembled WGS sequence"/>
</dbReference>
<dbReference type="SUPFAM" id="SSF102114">
    <property type="entry name" value="Radical SAM enzymes"/>
    <property type="match status" value="1"/>
</dbReference>
<proteinExistence type="predicted"/>
<dbReference type="GO" id="GO:0046872">
    <property type="term" value="F:metal ion binding"/>
    <property type="evidence" value="ECO:0007669"/>
    <property type="project" value="UniProtKB-KW"/>
</dbReference>
<dbReference type="SFLD" id="SFLDS00029">
    <property type="entry name" value="Radical_SAM"/>
    <property type="match status" value="1"/>
</dbReference>
<dbReference type="SFLD" id="SFLDG01101">
    <property type="entry name" value="Uncharacterised_Radical_SAM_Su"/>
    <property type="match status" value="1"/>
</dbReference>
<feature type="binding site" evidence="6">
    <location>
        <position position="99"/>
    </location>
    <ligand>
        <name>[4Fe-4S] cluster</name>
        <dbReference type="ChEBI" id="CHEBI:49883"/>
        <note>4Fe-4S-S-AdoMet</note>
    </ligand>
</feature>
<dbReference type="InterPro" id="IPR007197">
    <property type="entry name" value="rSAM"/>
</dbReference>
<evidence type="ECO:0000256" key="1">
    <source>
        <dbReference type="ARBA" id="ARBA00022485"/>
    </source>
</evidence>
<organism evidence="9 10">
    <name type="scientific">Mobiluncus curtisii</name>
    <dbReference type="NCBI Taxonomy" id="2051"/>
    <lineage>
        <taxon>Bacteria</taxon>
        <taxon>Bacillati</taxon>
        <taxon>Actinomycetota</taxon>
        <taxon>Actinomycetes</taxon>
        <taxon>Actinomycetales</taxon>
        <taxon>Actinomycetaceae</taxon>
        <taxon>Mobiluncus</taxon>
    </lineage>
</organism>
<protein>
    <submittedName>
        <fullName evidence="8">AmmeMemoRadiSam system radical SAM enzyme</fullName>
    </submittedName>
    <submittedName>
        <fullName evidence="9">Pyruvate formate lyase-activating enzyme 1</fullName>
    </submittedName>
</protein>
<evidence type="ECO:0000313" key="10">
    <source>
        <dbReference type="Proteomes" id="UP000250245"/>
    </source>
</evidence>
<dbReference type="Proteomes" id="UP000553981">
    <property type="component" value="Unassembled WGS sequence"/>
</dbReference>
<evidence type="ECO:0000256" key="3">
    <source>
        <dbReference type="ARBA" id="ARBA00022723"/>
    </source>
</evidence>
<comment type="cofactor">
    <cofactor evidence="6">
        <name>[4Fe-4S] cluster</name>
        <dbReference type="ChEBI" id="CHEBI:49883"/>
    </cofactor>
    <text evidence="6">Binds 1 [4Fe-4S] cluster. The cluster is coordinated with 3 cysteines and an exchangeable S-adenosyl-L-methionine.</text>
</comment>
<name>A0A2X2YIP3_9ACTO</name>
<dbReference type="GeneID" id="55564626"/>
<sequence>MGDVSKTIGAQCRGRVAKWWTWREDGRIRCGLCPRACTLREGQRGFCYTRLARNREMVLDTYGRCSGFGLDPVEKKPLYHFLPGTQVLSFGTAGCNLNCRFCQNWDISKARENDRLTTSVSPGEIADLALRYRAKSVAFTYNDPTIFAEYAIDTARACHAEKLRTIAVSAGYICAEPRREMYAVMDGANLDLKGFTEDFYWRLTGAHLRDVLETIAYVCNETKCWVELTTLLIPGHNDSDGEIRNLSKWIVENVGPDVPLHFSAFHPDWKMRNVPRTPATTLQRAREIACGEGVRFVYTGNVRDREGGSTFCPGCGDLLIARDWFDVSQNTVGESGQCPRCATVIPGVWA</sequence>
<gene>
    <name evidence="8" type="primary">amrS</name>
    <name evidence="8" type="ORF">HHJ67_01615</name>
    <name evidence="9" type="ORF">NCTC11820_00223</name>
</gene>
<dbReference type="Pfam" id="PF04055">
    <property type="entry name" value="Radical_SAM"/>
    <property type="match status" value="1"/>
</dbReference>
<dbReference type="PANTHER" id="PTHR30352">
    <property type="entry name" value="PYRUVATE FORMATE-LYASE-ACTIVATING ENZYME"/>
    <property type="match status" value="1"/>
</dbReference>
<reference evidence="9 10" key="1">
    <citation type="submission" date="2018-06" db="EMBL/GenBank/DDBJ databases">
        <authorList>
            <consortium name="Pathogen Informatics"/>
            <person name="Doyle S."/>
        </authorList>
    </citation>
    <scope>NUCLEOTIDE SEQUENCE [LARGE SCALE GENOMIC DNA]</scope>
    <source>
        <strain evidence="9 10">NCTC11820</strain>
    </source>
</reference>
<dbReference type="GO" id="GO:0016829">
    <property type="term" value="F:lyase activity"/>
    <property type="evidence" value="ECO:0007669"/>
    <property type="project" value="UniProtKB-KW"/>
</dbReference>